<evidence type="ECO:0000256" key="5">
    <source>
        <dbReference type="ARBA" id="ARBA00022617"/>
    </source>
</evidence>
<dbReference type="PANTHER" id="PTHR24300">
    <property type="entry name" value="CYTOCHROME P450 508A4-RELATED"/>
    <property type="match status" value="1"/>
</dbReference>
<evidence type="ECO:0000313" key="16">
    <source>
        <dbReference type="Proteomes" id="UP001152320"/>
    </source>
</evidence>
<dbReference type="Proteomes" id="UP001152320">
    <property type="component" value="Chromosome 13"/>
</dbReference>
<feature type="binding site" description="axial binding residue" evidence="13">
    <location>
        <position position="449"/>
    </location>
    <ligand>
        <name>heme</name>
        <dbReference type="ChEBI" id="CHEBI:30413"/>
    </ligand>
    <ligandPart>
        <name>Fe</name>
        <dbReference type="ChEBI" id="CHEBI:18248"/>
    </ligandPart>
</feature>
<organism evidence="15 16">
    <name type="scientific">Holothuria leucospilota</name>
    <name type="common">Black long sea cucumber</name>
    <name type="synonym">Mertensiothuria leucospilota</name>
    <dbReference type="NCBI Taxonomy" id="206669"/>
    <lineage>
        <taxon>Eukaryota</taxon>
        <taxon>Metazoa</taxon>
        <taxon>Echinodermata</taxon>
        <taxon>Eleutherozoa</taxon>
        <taxon>Echinozoa</taxon>
        <taxon>Holothuroidea</taxon>
        <taxon>Aspidochirotacea</taxon>
        <taxon>Aspidochirotida</taxon>
        <taxon>Holothuriidae</taxon>
        <taxon>Holothuria</taxon>
    </lineage>
</organism>
<evidence type="ECO:0000256" key="6">
    <source>
        <dbReference type="ARBA" id="ARBA00022723"/>
    </source>
</evidence>
<dbReference type="Pfam" id="PF00067">
    <property type="entry name" value="p450"/>
    <property type="match status" value="1"/>
</dbReference>
<evidence type="ECO:0000256" key="14">
    <source>
        <dbReference type="SAM" id="Phobius"/>
    </source>
</evidence>
<gene>
    <name evidence="15" type="ORF">HOLleu_27595</name>
</gene>
<dbReference type="GO" id="GO:0006805">
    <property type="term" value="P:xenobiotic metabolic process"/>
    <property type="evidence" value="ECO:0007669"/>
    <property type="project" value="TreeGrafter"/>
</dbReference>
<keyword evidence="6 13" id="KW-0479">Metal-binding</keyword>
<keyword evidence="16" id="KW-1185">Reference proteome</keyword>
<feature type="transmembrane region" description="Helical" evidence="14">
    <location>
        <begin position="13"/>
        <end position="30"/>
    </location>
</feature>
<dbReference type="InterPro" id="IPR036396">
    <property type="entry name" value="Cyt_P450_sf"/>
</dbReference>
<keyword evidence="11" id="KW-0503">Monooxygenase</keyword>
<evidence type="ECO:0000256" key="1">
    <source>
        <dbReference type="ARBA" id="ARBA00001971"/>
    </source>
</evidence>
<evidence type="ECO:0000256" key="8">
    <source>
        <dbReference type="ARBA" id="ARBA00022848"/>
    </source>
</evidence>
<evidence type="ECO:0000256" key="11">
    <source>
        <dbReference type="ARBA" id="ARBA00023033"/>
    </source>
</evidence>
<keyword evidence="14" id="KW-0812">Transmembrane</keyword>
<evidence type="ECO:0000256" key="12">
    <source>
        <dbReference type="ARBA" id="ARBA00023136"/>
    </source>
</evidence>
<proteinExistence type="inferred from homology"/>
<dbReference type="GO" id="GO:0006082">
    <property type="term" value="P:organic acid metabolic process"/>
    <property type="evidence" value="ECO:0007669"/>
    <property type="project" value="TreeGrafter"/>
</dbReference>
<evidence type="ECO:0000256" key="4">
    <source>
        <dbReference type="ARBA" id="ARBA00010617"/>
    </source>
</evidence>
<keyword evidence="8" id="KW-0492">Microsome</keyword>
<dbReference type="EMBL" id="JAIZAY010000013">
    <property type="protein sequence ID" value="KAJ8031007.1"/>
    <property type="molecule type" value="Genomic_DNA"/>
</dbReference>
<protein>
    <submittedName>
        <fullName evidence="15">Cytochrome P450 2D9</fullName>
    </submittedName>
</protein>
<comment type="subcellular location">
    <subcellularLocation>
        <location evidence="3">Endoplasmic reticulum membrane</location>
        <topology evidence="3">Peripheral membrane protein</topology>
    </subcellularLocation>
    <subcellularLocation>
        <location evidence="2">Microsome membrane</location>
        <topology evidence="2">Peripheral membrane protein</topology>
    </subcellularLocation>
</comment>
<keyword evidence="12 14" id="KW-0472">Membrane</keyword>
<name>A0A9Q1BQH5_HOLLE</name>
<keyword evidence="14" id="KW-1133">Transmembrane helix</keyword>
<dbReference type="FunFam" id="1.10.630.10:FF:000238">
    <property type="entry name" value="Cytochrome P450 2A6"/>
    <property type="match status" value="1"/>
</dbReference>
<dbReference type="InterPro" id="IPR050182">
    <property type="entry name" value="Cytochrome_P450_fam2"/>
</dbReference>
<comment type="cofactor">
    <cofactor evidence="1 13">
        <name>heme</name>
        <dbReference type="ChEBI" id="CHEBI:30413"/>
    </cofactor>
</comment>
<evidence type="ECO:0000256" key="13">
    <source>
        <dbReference type="PIRSR" id="PIRSR602401-1"/>
    </source>
</evidence>
<dbReference type="PRINTS" id="PR00385">
    <property type="entry name" value="P450"/>
</dbReference>
<evidence type="ECO:0000256" key="7">
    <source>
        <dbReference type="ARBA" id="ARBA00022824"/>
    </source>
</evidence>
<dbReference type="OrthoDB" id="1470350at2759"/>
<dbReference type="SUPFAM" id="SSF48264">
    <property type="entry name" value="Cytochrome P450"/>
    <property type="match status" value="1"/>
</dbReference>
<reference evidence="15" key="1">
    <citation type="submission" date="2021-10" db="EMBL/GenBank/DDBJ databases">
        <title>Tropical sea cucumber genome reveals ecological adaptation and Cuvierian tubules defense mechanism.</title>
        <authorList>
            <person name="Chen T."/>
        </authorList>
    </citation>
    <scope>NUCLEOTIDE SEQUENCE</scope>
    <source>
        <strain evidence="15">Nanhai2018</strain>
        <tissue evidence="15">Muscle</tissue>
    </source>
</reference>
<evidence type="ECO:0000256" key="3">
    <source>
        <dbReference type="ARBA" id="ARBA00004406"/>
    </source>
</evidence>
<evidence type="ECO:0000256" key="2">
    <source>
        <dbReference type="ARBA" id="ARBA00004174"/>
    </source>
</evidence>
<keyword evidence="5 13" id="KW-0349">Heme</keyword>
<dbReference type="GO" id="GO:0016712">
    <property type="term" value="F:oxidoreductase activity, acting on paired donors, with incorporation or reduction of molecular oxygen, reduced flavin or flavoprotein as one donor, and incorporation of one atom of oxygen"/>
    <property type="evidence" value="ECO:0007669"/>
    <property type="project" value="TreeGrafter"/>
</dbReference>
<comment type="caution">
    <text evidence="15">The sequence shown here is derived from an EMBL/GenBank/DDBJ whole genome shotgun (WGS) entry which is preliminary data.</text>
</comment>
<dbReference type="InterPro" id="IPR002401">
    <property type="entry name" value="Cyt_P450_E_grp-I"/>
</dbReference>
<evidence type="ECO:0000256" key="9">
    <source>
        <dbReference type="ARBA" id="ARBA00023002"/>
    </source>
</evidence>
<dbReference type="PANTHER" id="PTHR24300:SF375">
    <property type="entry name" value="CYTOCHROME P450 FAMILY"/>
    <property type="match status" value="1"/>
</dbReference>
<keyword evidence="7" id="KW-0256">Endoplasmic reticulum</keyword>
<evidence type="ECO:0000313" key="15">
    <source>
        <dbReference type="EMBL" id="KAJ8031007.1"/>
    </source>
</evidence>
<dbReference type="InterPro" id="IPR001128">
    <property type="entry name" value="Cyt_P450"/>
</dbReference>
<dbReference type="GO" id="GO:0020037">
    <property type="term" value="F:heme binding"/>
    <property type="evidence" value="ECO:0007669"/>
    <property type="project" value="InterPro"/>
</dbReference>
<sequence length="536" mass="61259">MASSPTENSFTEFLMHFLIFASIFLFIVSIRRKDISQGKYSFPSGPFKFPLIGNLIGLRNGEEYLTSLVPKYGDVFTIYMGSIPVVVVNSTKTAMELLSEGHLFSERAPTPVLNNYFKGRGLAGAHHPNGFWKDQRKFVTSILRTLSGSGYKTFETKLQEEIKYVKNIIKQKADGRPFDILPSLQMTSANFVWSMALGKRFNHTEALHKKLVNLIFESLRCMKYVTGSLVFPIMLKIPGNGVSRFFSYLDEVHELLAQQITSCRECLVKNKEPEHLVDFFLKEIEKYDDPSARPAFLNEDNLKVVLQDLFFAGIDTTSTTIYWLFLHLARNPTMQRKAFAAIQSVTEDKDIVELEDFGKLPYVNALIMETLRASALVPIIARSNIHEFEFRGHHIPANTWFLFNTHNMMMDESTWCSPNSFVPERFLDEGGNFVVNQNFKPFGFGRRNCQGEVLAKKEMFLLVSSLIKSFEFQLEDENNPSPLEPQTGLIRSPQPYRLRIRDRCASHTDAATDLKSLVIGKNYDCFQKFESAQLNI</sequence>
<dbReference type="AlphaFoldDB" id="A0A9Q1BQH5"/>
<keyword evidence="9" id="KW-0560">Oxidoreductase</keyword>
<accession>A0A9Q1BQH5</accession>
<dbReference type="GO" id="GO:0005789">
    <property type="term" value="C:endoplasmic reticulum membrane"/>
    <property type="evidence" value="ECO:0007669"/>
    <property type="project" value="UniProtKB-SubCell"/>
</dbReference>
<keyword evidence="10 13" id="KW-0408">Iron</keyword>
<dbReference type="Gene3D" id="1.10.630.10">
    <property type="entry name" value="Cytochrome P450"/>
    <property type="match status" value="1"/>
</dbReference>
<comment type="similarity">
    <text evidence="4">Belongs to the cytochrome P450 family.</text>
</comment>
<dbReference type="GO" id="GO:0005506">
    <property type="term" value="F:iron ion binding"/>
    <property type="evidence" value="ECO:0007669"/>
    <property type="project" value="InterPro"/>
</dbReference>
<dbReference type="PRINTS" id="PR00463">
    <property type="entry name" value="EP450I"/>
</dbReference>
<evidence type="ECO:0000256" key="10">
    <source>
        <dbReference type="ARBA" id="ARBA00023004"/>
    </source>
</evidence>